<accession>A0ABR3XFQ1</accession>
<evidence type="ECO:0000259" key="1">
    <source>
        <dbReference type="PROSITE" id="PS51186"/>
    </source>
</evidence>
<reference evidence="2 3" key="1">
    <citation type="journal article" date="2024" name="Commun. Biol.">
        <title>Comparative genomic analysis of thermophilic fungi reveals convergent evolutionary adaptations and gene losses.</title>
        <authorList>
            <person name="Steindorff A.S."/>
            <person name="Aguilar-Pontes M.V."/>
            <person name="Robinson A.J."/>
            <person name="Andreopoulos B."/>
            <person name="LaButti K."/>
            <person name="Kuo A."/>
            <person name="Mondo S."/>
            <person name="Riley R."/>
            <person name="Otillar R."/>
            <person name="Haridas S."/>
            <person name="Lipzen A."/>
            <person name="Grimwood J."/>
            <person name="Schmutz J."/>
            <person name="Clum A."/>
            <person name="Reid I.D."/>
            <person name="Moisan M.C."/>
            <person name="Butler G."/>
            <person name="Nguyen T.T.M."/>
            <person name="Dewar K."/>
            <person name="Conant G."/>
            <person name="Drula E."/>
            <person name="Henrissat B."/>
            <person name="Hansel C."/>
            <person name="Singer S."/>
            <person name="Hutchinson M.I."/>
            <person name="de Vries R.P."/>
            <person name="Natvig D.O."/>
            <person name="Powell A.J."/>
            <person name="Tsang A."/>
            <person name="Grigoriev I.V."/>
        </authorList>
    </citation>
    <scope>NUCLEOTIDE SEQUENCE [LARGE SCALE GENOMIC DNA]</scope>
    <source>
        <strain evidence="2 3">ATCC 24622</strain>
    </source>
</reference>
<feature type="domain" description="N-acetyltransferase" evidence="1">
    <location>
        <begin position="75"/>
        <end position="212"/>
    </location>
</feature>
<dbReference type="InterPro" id="IPR016181">
    <property type="entry name" value="Acyl_CoA_acyltransferase"/>
</dbReference>
<dbReference type="Gene3D" id="3.40.630.30">
    <property type="match status" value="1"/>
</dbReference>
<keyword evidence="3" id="KW-1185">Reference proteome</keyword>
<name>A0ABR3XFQ1_9PEZI</name>
<organism evidence="2 3">
    <name type="scientific">Phialemonium thermophilum</name>
    <dbReference type="NCBI Taxonomy" id="223376"/>
    <lineage>
        <taxon>Eukaryota</taxon>
        <taxon>Fungi</taxon>
        <taxon>Dikarya</taxon>
        <taxon>Ascomycota</taxon>
        <taxon>Pezizomycotina</taxon>
        <taxon>Sordariomycetes</taxon>
        <taxon>Sordariomycetidae</taxon>
        <taxon>Cephalothecales</taxon>
        <taxon>Cephalothecaceae</taxon>
        <taxon>Phialemonium</taxon>
    </lineage>
</organism>
<dbReference type="SUPFAM" id="SSF55729">
    <property type="entry name" value="Acyl-CoA N-acyltransferases (Nat)"/>
    <property type="match status" value="1"/>
</dbReference>
<dbReference type="CDD" id="cd04301">
    <property type="entry name" value="NAT_SF"/>
    <property type="match status" value="1"/>
</dbReference>
<proteinExistence type="predicted"/>
<dbReference type="InterPro" id="IPR000182">
    <property type="entry name" value="GNAT_dom"/>
</dbReference>
<dbReference type="PANTHER" id="PTHR42791:SF5">
    <property type="entry name" value="HYPOTHETICAL ACETYLTRANSFERASE (EUROFUNG)"/>
    <property type="match status" value="1"/>
</dbReference>
<dbReference type="Proteomes" id="UP001586593">
    <property type="component" value="Unassembled WGS sequence"/>
</dbReference>
<evidence type="ECO:0000313" key="2">
    <source>
        <dbReference type="EMBL" id="KAL1874780.1"/>
    </source>
</evidence>
<protein>
    <recommendedName>
        <fullName evidence="1">N-acetyltransferase domain-containing protein</fullName>
    </recommendedName>
</protein>
<sequence length="222" mass="24788">MPTQQSEPSSGTTGPFALSRASVDDFDEITHVQYRSFESPYIRELFMGCRTEADIPRLVRHFAATAAADPSDIWVKVFEVATGRIVAASNWKVHPNAAAARTALREKPASWLQGEARARAEKAYEAIEEARRQANPEGYVHLHICFTDPEYRRRGAGALMMQWGCDLADQLFLPGWIEASPEGNHLYRRYGFYDLERAAGGLSGTNMRRDAARSLTYGGKES</sequence>
<comment type="caution">
    <text evidence="2">The sequence shown here is derived from an EMBL/GenBank/DDBJ whole genome shotgun (WGS) entry which is preliminary data.</text>
</comment>
<dbReference type="Pfam" id="PF00583">
    <property type="entry name" value="Acetyltransf_1"/>
    <property type="match status" value="1"/>
</dbReference>
<dbReference type="PANTHER" id="PTHR42791">
    <property type="entry name" value="GNAT FAMILY ACETYLTRANSFERASE"/>
    <property type="match status" value="1"/>
</dbReference>
<gene>
    <name evidence="2" type="ORF">VTK73DRAFT_199</name>
</gene>
<evidence type="ECO:0000313" key="3">
    <source>
        <dbReference type="Proteomes" id="UP001586593"/>
    </source>
</evidence>
<dbReference type="PROSITE" id="PS51186">
    <property type="entry name" value="GNAT"/>
    <property type="match status" value="1"/>
</dbReference>
<dbReference type="InterPro" id="IPR052523">
    <property type="entry name" value="Trichothecene_AcTrans"/>
</dbReference>
<dbReference type="EMBL" id="JAZHXJ010000101">
    <property type="protein sequence ID" value="KAL1874780.1"/>
    <property type="molecule type" value="Genomic_DNA"/>
</dbReference>